<dbReference type="InterPro" id="IPR001128">
    <property type="entry name" value="Cyt_P450"/>
</dbReference>
<feature type="transmembrane region" description="Helical" evidence="6">
    <location>
        <begin position="12"/>
        <end position="29"/>
    </location>
</feature>
<protein>
    <submittedName>
        <fullName evidence="7">CypX cytochrome P450</fullName>
    </submittedName>
</protein>
<keyword evidence="6" id="KW-0472">Membrane</keyword>
<dbReference type="GO" id="GO:0020037">
    <property type="term" value="F:heme binding"/>
    <property type="evidence" value="ECO:0007669"/>
    <property type="project" value="InterPro"/>
</dbReference>
<keyword evidence="6" id="KW-0812">Transmembrane</keyword>
<dbReference type="Gene3D" id="1.10.630.10">
    <property type="entry name" value="Cytochrome P450"/>
    <property type="match status" value="2"/>
</dbReference>
<comment type="caution">
    <text evidence="7">The sequence shown here is derived from an EMBL/GenBank/DDBJ whole genome shotgun (WGS) entry which is preliminary data.</text>
</comment>
<dbReference type="GO" id="GO:0016705">
    <property type="term" value="F:oxidoreductase activity, acting on paired donors, with incorporation or reduction of molecular oxygen"/>
    <property type="evidence" value="ECO:0007669"/>
    <property type="project" value="InterPro"/>
</dbReference>
<dbReference type="EMBL" id="MU865341">
    <property type="protein sequence ID" value="KAK4226845.1"/>
    <property type="molecule type" value="Genomic_DNA"/>
</dbReference>
<feature type="binding site" description="axial binding residue" evidence="5">
    <location>
        <position position="424"/>
    </location>
    <ligand>
        <name>heme</name>
        <dbReference type="ChEBI" id="CHEBI:30413"/>
    </ligand>
    <ligandPart>
        <name>Fe</name>
        <dbReference type="ChEBI" id="CHEBI:18248"/>
    </ligandPart>
</feature>
<comment type="similarity">
    <text evidence="1">Belongs to the cytochrome P450 family.</text>
</comment>
<accession>A0AAN7BNX0</accession>
<keyword evidence="2 5" id="KW-0349">Heme</keyword>
<dbReference type="InterPro" id="IPR036396">
    <property type="entry name" value="Cyt_P450_sf"/>
</dbReference>
<proteinExistence type="inferred from homology"/>
<name>A0AAN7BNX0_9PEZI</name>
<evidence type="ECO:0000313" key="7">
    <source>
        <dbReference type="EMBL" id="KAK4226845.1"/>
    </source>
</evidence>
<evidence type="ECO:0000256" key="5">
    <source>
        <dbReference type="PIRSR" id="PIRSR602401-1"/>
    </source>
</evidence>
<evidence type="ECO:0000313" key="8">
    <source>
        <dbReference type="Proteomes" id="UP001301958"/>
    </source>
</evidence>
<gene>
    <name evidence="7" type="ORF">QBC38DRAFT_528037</name>
</gene>
<dbReference type="AlphaFoldDB" id="A0AAN7BNX0"/>
<keyword evidence="3 5" id="KW-0479">Metal-binding</keyword>
<dbReference type="PANTHER" id="PTHR24305">
    <property type="entry name" value="CYTOCHROME P450"/>
    <property type="match status" value="1"/>
</dbReference>
<dbReference type="InterPro" id="IPR002401">
    <property type="entry name" value="Cyt_P450_E_grp-I"/>
</dbReference>
<evidence type="ECO:0000256" key="3">
    <source>
        <dbReference type="ARBA" id="ARBA00022723"/>
    </source>
</evidence>
<feature type="transmembrane region" description="Helical" evidence="6">
    <location>
        <begin position="66"/>
        <end position="90"/>
    </location>
</feature>
<organism evidence="7 8">
    <name type="scientific">Podospora fimiseda</name>
    <dbReference type="NCBI Taxonomy" id="252190"/>
    <lineage>
        <taxon>Eukaryota</taxon>
        <taxon>Fungi</taxon>
        <taxon>Dikarya</taxon>
        <taxon>Ascomycota</taxon>
        <taxon>Pezizomycotina</taxon>
        <taxon>Sordariomycetes</taxon>
        <taxon>Sordariomycetidae</taxon>
        <taxon>Sordariales</taxon>
        <taxon>Podosporaceae</taxon>
        <taxon>Podospora</taxon>
    </lineage>
</organism>
<dbReference type="GO" id="GO:0005506">
    <property type="term" value="F:iron ion binding"/>
    <property type="evidence" value="ECO:0007669"/>
    <property type="project" value="InterPro"/>
</dbReference>
<dbReference type="SUPFAM" id="SSF48264">
    <property type="entry name" value="Cytochrome P450"/>
    <property type="match status" value="1"/>
</dbReference>
<evidence type="ECO:0000256" key="2">
    <source>
        <dbReference type="ARBA" id="ARBA00022617"/>
    </source>
</evidence>
<dbReference type="InterPro" id="IPR050121">
    <property type="entry name" value="Cytochrome_P450_monoxygenase"/>
</dbReference>
<evidence type="ECO:0000256" key="6">
    <source>
        <dbReference type="SAM" id="Phobius"/>
    </source>
</evidence>
<evidence type="ECO:0000256" key="4">
    <source>
        <dbReference type="ARBA" id="ARBA00023004"/>
    </source>
</evidence>
<sequence length="479" mass="54296">MFSAIFSPQELHVAISAIGGIAAHWAYFIHGELDVKAANIARLQLAVFALLTYLKFSYEDLSIWEALLRSAVVAGGYVVGLSIIIIIFWLSPRLSPLGHVPGPFSYRFSKLPHMWHMGLRRKCEILEDLHGQYGDVVRTGPNEVTVFGLDAYNQVHESDSKCIRAAYYDILHPLVSLDTTRDEQIHTYRRKLWDQAFSIKSLEGAESIVYSRAAELVNQLQAREGQVLNISAWLEYYTFDFMGLFGLTIDFKKLTEGEHPILKIHHIAHHLMGPLAAVPWLKHLLMGIAFVERVKYYRHFFSWAGKELERNIQNNKSERQNVIGYVLSDAKRNGGVKANWNFVLGDFCLVIIAGSDPVRQGGMTINGTYIPEYTTIMTPQYSLMRDPRYLVRPTEWIPERFTTRPEVVLNKSAFVPWAIGKKSCLGKNLSLMEIRIGAALLLTGFDFRFVAGEDGTRMFTQATDFFTTTPGPLEVVLKT</sequence>
<dbReference type="GO" id="GO:0004497">
    <property type="term" value="F:monooxygenase activity"/>
    <property type="evidence" value="ECO:0007669"/>
    <property type="project" value="InterPro"/>
</dbReference>
<keyword evidence="4 5" id="KW-0408">Iron</keyword>
<evidence type="ECO:0000256" key="1">
    <source>
        <dbReference type="ARBA" id="ARBA00010617"/>
    </source>
</evidence>
<dbReference type="PANTHER" id="PTHR24305:SF166">
    <property type="entry name" value="CYTOCHROME P450 12A4, MITOCHONDRIAL-RELATED"/>
    <property type="match status" value="1"/>
</dbReference>
<dbReference type="Pfam" id="PF00067">
    <property type="entry name" value="p450"/>
    <property type="match status" value="2"/>
</dbReference>
<dbReference type="PRINTS" id="PR00463">
    <property type="entry name" value="EP450I"/>
</dbReference>
<keyword evidence="6" id="KW-1133">Transmembrane helix</keyword>
<reference evidence="7" key="1">
    <citation type="journal article" date="2023" name="Mol. Phylogenet. Evol.">
        <title>Genome-scale phylogeny and comparative genomics of the fungal order Sordariales.</title>
        <authorList>
            <person name="Hensen N."/>
            <person name="Bonometti L."/>
            <person name="Westerberg I."/>
            <person name="Brannstrom I.O."/>
            <person name="Guillou S."/>
            <person name="Cros-Aarteil S."/>
            <person name="Calhoun S."/>
            <person name="Haridas S."/>
            <person name="Kuo A."/>
            <person name="Mondo S."/>
            <person name="Pangilinan J."/>
            <person name="Riley R."/>
            <person name="LaButti K."/>
            <person name="Andreopoulos B."/>
            <person name="Lipzen A."/>
            <person name="Chen C."/>
            <person name="Yan M."/>
            <person name="Daum C."/>
            <person name="Ng V."/>
            <person name="Clum A."/>
            <person name="Steindorff A."/>
            <person name="Ohm R.A."/>
            <person name="Martin F."/>
            <person name="Silar P."/>
            <person name="Natvig D.O."/>
            <person name="Lalanne C."/>
            <person name="Gautier V."/>
            <person name="Ament-Velasquez S.L."/>
            <person name="Kruys A."/>
            <person name="Hutchinson M.I."/>
            <person name="Powell A.J."/>
            <person name="Barry K."/>
            <person name="Miller A.N."/>
            <person name="Grigoriev I.V."/>
            <person name="Debuchy R."/>
            <person name="Gladieux P."/>
            <person name="Hiltunen Thoren M."/>
            <person name="Johannesson H."/>
        </authorList>
    </citation>
    <scope>NUCLEOTIDE SEQUENCE</scope>
    <source>
        <strain evidence="7">CBS 990.96</strain>
    </source>
</reference>
<comment type="cofactor">
    <cofactor evidence="5">
        <name>heme</name>
        <dbReference type="ChEBI" id="CHEBI:30413"/>
    </cofactor>
</comment>
<feature type="transmembrane region" description="Helical" evidence="6">
    <location>
        <begin position="35"/>
        <end position="54"/>
    </location>
</feature>
<keyword evidence="8" id="KW-1185">Reference proteome</keyword>
<reference evidence="7" key="2">
    <citation type="submission" date="2023-05" db="EMBL/GenBank/DDBJ databases">
        <authorList>
            <consortium name="Lawrence Berkeley National Laboratory"/>
            <person name="Steindorff A."/>
            <person name="Hensen N."/>
            <person name="Bonometti L."/>
            <person name="Westerberg I."/>
            <person name="Brannstrom I.O."/>
            <person name="Guillou S."/>
            <person name="Cros-Aarteil S."/>
            <person name="Calhoun S."/>
            <person name="Haridas S."/>
            <person name="Kuo A."/>
            <person name="Mondo S."/>
            <person name="Pangilinan J."/>
            <person name="Riley R."/>
            <person name="Labutti K."/>
            <person name="Andreopoulos B."/>
            <person name="Lipzen A."/>
            <person name="Chen C."/>
            <person name="Yanf M."/>
            <person name="Daum C."/>
            <person name="Ng V."/>
            <person name="Clum A."/>
            <person name="Ohm R."/>
            <person name="Martin F."/>
            <person name="Silar P."/>
            <person name="Natvig D."/>
            <person name="Lalanne C."/>
            <person name="Gautier V."/>
            <person name="Ament-Velasquez S.L."/>
            <person name="Kruys A."/>
            <person name="Hutchinson M.I."/>
            <person name="Powell A.J."/>
            <person name="Barry K."/>
            <person name="Miller A.N."/>
            <person name="Grigoriev I.V."/>
            <person name="Debuchy R."/>
            <person name="Gladieux P."/>
            <person name="Thoren M.H."/>
            <person name="Johannesson H."/>
        </authorList>
    </citation>
    <scope>NUCLEOTIDE SEQUENCE</scope>
    <source>
        <strain evidence="7">CBS 990.96</strain>
    </source>
</reference>
<dbReference type="Proteomes" id="UP001301958">
    <property type="component" value="Unassembled WGS sequence"/>
</dbReference>